<feature type="transmembrane region" description="Helical" evidence="1">
    <location>
        <begin position="125"/>
        <end position="147"/>
    </location>
</feature>
<organism evidence="2">
    <name type="scientific">Pectinophora gossypiella</name>
    <name type="common">Cotton pink bollworm</name>
    <name type="synonym">Depressaria gossypiella</name>
    <dbReference type="NCBI Taxonomy" id="13191"/>
    <lineage>
        <taxon>Eukaryota</taxon>
        <taxon>Metazoa</taxon>
        <taxon>Ecdysozoa</taxon>
        <taxon>Arthropoda</taxon>
        <taxon>Hexapoda</taxon>
        <taxon>Insecta</taxon>
        <taxon>Pterygota</taxon>
        <taxon>Neoptera</taxon>
        <taxon>Endopterygota</taxon>
        <taxon>Lepidoptera</taxon>
        <taxon>Glossata</taxon>
        <taxon>Ditrysia</taxon>
        <taxon>Gelechioidea</taxon>
        <taxon>Gelechiidae</taxon>
        <taxon>Apatetrinae</taxon>
        <taxon>Pectinophora</taxon>
    </lineage>
</organism>
<feature type="transmembrane region" description="Helical" evidence="1">
    <location>
        <begin position="53"/>
        <end position="80"/>
    </location>
</feature>
<keyword evidence="1" id="KW-0472">Membrane</keyword>
<dbReference type="OrthoDB" id="7453674at2759"/>
<proteinExistence type="predicted"/>
<keyword evidence="1" id="KW-1133">Transmembrane helix</keyword>
<dbReference type="AlphaFoldDB" id="A0A1E1WJ80"/>
<evidence type="ECO:0000313" key="2">
    <source>
        <dbReference type="EMBL" id="JAT87070.1"/>
    </source>
</evidence>
<sequence length="213" mass="25321">MRTEVPEFKRCCFCLPVRYGLLIWGYLVLIPNSLLVLGDFFECLYLTRYAFNFHWLIIVRFTVTFAIKILNFIFTFLLIVAAHKKNSRLLKIYYCCELYAVAAMFVIVISDMVFDLIDMWEYGYIWKYILWLTLVGILYVGLQLYILAITRSEILKLDSHQQFRFTNIAAEAECQYYAKQEDMHTARQENTQTDKQEDEQLNIDTMKNNIETV</sequence>
<gene>
    <name evidence="2" type="ORF">g.18535</name>
</gene>
<accession>A0A1E1WJ80</accession>
<protein>
    <recommendedName>
        <fullName evidence="3">Transmembrane protein</fullName>
    </recommendedName>
</protein>
<feature type="transmembrane region" description="Helical" evidence="1">
    <location>
        <begin position="92"/>
        <end position="113"/>
    </location>
</feature>
<evidence type="ECO:0008006" key="3">
    <source>
        <dbReference type="Google" id="ProtNLM"/>
    </source>
</evidence>
<feature type="transmembrane region" description="Helical" evidence="1">
    <location>
        <begin position="21"/>
        <end position="41"/>
    </location>
</feature>
<name>A0A1E1WJ80_PECGO</name>
<reference evidence="2" key="1">
    <citation type="submission" date="2015-09" db="EMBL/GenBank/DDBJ databases">
        <title>De novo assembly of Pectinophora gossypiella (Pink Bollworm) gut transcriptome.</title>
        <authorList>
            <person name="Tassone E.E."/>
        </authorList>
    </citation>
    <scope>NUCLEOTIDE SEQUENCE</scope>
</reference>
<evidence type="ECO:0000256" key="1">
    <source>
        <dbReference type="SAM" id="Phobius"/>
    </source>
</evidence>
<keyword evidence="1" id="KW-0812">Transmembrane</keyword>
<dbReference type="EMBL" id="GDQN01003984">
    <property type="protein sequence ID" value="JAT87070.1"/>
    <property type="molecule type" value="Transcribed_RNA"/>
</dbReference>